<sequence>MATRFRLLSGSHDRRAAVVVAGYGVKPRPAKVVAGRVVVISGWRDRKRRAPVSGAATAA</sequence>
<keyword evidence="2" id="KW-1185">Reference proteome</keyword>
<evidence type="ECO:0000313" key="1">
    <source>
        <dbReference type="EMBL" id="MBO1328054.1"/>
    </source>
</evidence>
<comment type="caution">
    <text evidence="1">The sequence shown here is derived from an EMBL/GenBank/DDBJ whole genome shotgun (WGS) entry which is preliminary data.</text>
</comment>
<proteinExistence type="predicted"/>
<dbReference type="RefSeq" id="WP_207853887.1">
    <property type="nucleotide sequence ID" value="NZ_JAFVMG010000004.1"/>
</dbReference>
<name>A0ABS3LKD7_9PROT</name>
<evidence type="ECO:0000313" key="2">
    <source>
        <dbReference type="Proteomes" id="UP000664399"/>
    </source>
</evidence>
<reference evidence="1 2" key="1">
    <citation type="submission" date="2021-03" db="EMBL/GenBank/DDBJ databases">
        <title>The complete genome sequence of Acetobacter suratthaniensis TBRC 1719.</title>
        <authorList>
            <person name="Charoenyingcharoen P."/>
            <person name="Yukphan P."/>
        </authorList>
    </citation>
    <scope>NUCLEOTIDE SEQUENCE [LARGE SCALE GENOMIC DNA]</scope>
    <source>
        <strain evidence="1 2">TBRC 1719</strain>
    </source>
</reference>
<gene>
    <name evidence="1" type="ORF">J2D75_06130</name>
</gene>
<organism evidence="1 2">
    <name type="scientific">Acetobacter suratthaniensis</name>
    <dbReference type="NCBI Taxonomy" id="1502841"/>
    <lineage>
        <taxon>Bacteria</taxon>
        <taxon>Pseudomonadati</taxon>
        <taxon>Pseudomonadota</taxon>
        <taxon>Alphaproteobacteria</taxon>
        <taxon>Acetobacterales</taxon>
        <taxon>Acetobacteraceae</taxon>
        <taxon>Acetobacter</taxon>
    </lineage>
</organism>
<dbReference type="EMBL" id="JAFVMG010000004">
    <property type="protein sequence ID" value="MBO1328054.1"/>
    <property type="molecule type" value="Genomic_DNA"/>
</dbReference>
<protein>
    <submittedName>
        <fullName evidence="1">Uncharacterized protein</fullName>
    </submittedName>
</protein>
<dbReference type="Proteomes" id="UP000664399">
    <property type="component" value="Unassembled WGS sequence"/>
</dbReference>
<accession>A0ABS3LKD7</accession>